<sequence>MIWNLDEDTLRSNLPLRIDLELIQTKITVLSLVQKIFDPLGLVMPCFDSCQYCKGLGRAKSLGIVLYPKIYKRSTTRVKAKARVAPIKDVLIPKLELMSCCTGTILAHSIRLAIDFPDMPITSEVDSMTAPWWIREHGEWSIFVSNRIKEIRKLTSPE</sequence>
<dbReference type="EMBL" id="BPLR01020180">
    <property type="protein sequence ID" value="GIX75592.1"/>
    <property type="molecule type" value="Genomic_DNA"/>
</dbReference>
<comment type="caution">
    <text evidence="1">The sequence shown here is derived from an EMBL/GenBank/DDBJ whole genome shotgun (WGS) entry which is preliminary data.</text>
</comment>
<dbReference type="GO" id="GO:0003964">
    <property type="term" value="F:RNA-directed DNA polymerase activity"/>
    <property type="evidence" value="ECO:0007669"/>
    <property type="project" value="UniProtKB-KW"/>
</dbReference>
<dbReference type="Proteomes" id="UP001054945">
    <property type="component" value="Unassembled WGS sequence"/>
</dbReference>
<reference evidence="1 2" key="1">
    <citation type="submission" date="2021-06" db="EMBL/GenBank/DDBJ databases">
        <title>Caerostris extrusa draft genome.</title>
        <authorList>
            <person name="Kono N."/>
            <person name="Arakawa K."/>
        </authorList>
    </citation>
    <scope>NUCLEOTIDE SEQUENCE [LARGE SCALE GENOMIC DNA]</scope>
</reference>
<accession>A0AAV4MT02</accession>
<keyword evidence="1" id="KW-0695">RNA-directed DNA polymerase</keyword>
<evidence type="ECO:0000313" key="2">
    <source>
        <dbReference type="Proteomes" id="UP001054945"/>
    </source>
</evidence>
<keyword evidence="2" id="KW-1185">Reference proteome</keyword>
<organism evidence="1 2">
    <name type="scientific">Caerostris extrusa</name>
    <name type="common">Bark spider</name>
    <name type="synonym">Caerostris bankana</name>
    <dbReference type="NCBI Taxonomy" id="172846"/>
    <lineage>
        <taxon>Eukaryota</taxon>
        <taxon>Metazoa</taxon>
        <taxon>Ecdysozoa</taxon>
        <taxon>Arthropoda</taxon>
        <taxon>Chelicerata</taxon>
        <taxon>Arachnida</taxon>
        <taxon>Araneae</taxon>
        <taxon>Araneomorphae</taxon>
        <taxon>Entelegynae</taxon>
        <taxon>Araneoidea</taxon>
        <taxon>Araneidae</taxon>
        <taxon>Caerostris</taxon>
    </lineage>
</organism>
<dbReference type="AlphaFoldDB" id="A0AAV4MT02"/>
<protein>
    <submittedName>
        <fullName evidence="1">Reverse transcriptase</fullName>
    </submittedName>
</protein>
<keyword evidence="1" id="KW-0808">Transferase</keyword>
<gene>
    <name evidence="1" type="ORF">CEXT_21871</name>
</gene>
<name>A0AAV4MT02_CAEEX</name>
<dbReference type="Pfam" id="PF05380">
    <property type="entry name" value="Peptidase_A17"/>
    <property type="match status" value="1"/>
</dbReference>
<dbReference type="InterPro" id="IPR008042">
    <property type="entry name" value="Retrotrans_Pao"/>
</dbReference>
<proteinExistence type="predicted"/>
<keyword evidence="1" id="KW-0548">Nucleotidyltransferase</keyword>
<evidence type="ECO:0000313" key="1">
    <source>
        <dbReference type="EMBL" id="GIX75592.1"/>
    </source>
</evidence>